<reference evidence="1 2" key="1">
    <citation type="submission" date="2021-08" db="EMBL/GenBank/DDBJ databases">
        <title>Draft Genome Sequence of Phanerochaete sordida strain YK-624.</title>
        <authorList>
            <person name="Mori T."/>
            <person name="Dohra H."/>
            <person name="Suzuki T."/>
            <person name="Kawagishi H."/>
            <person name="Hirai H."/>
        </authorList>
    </citation>
    <scope>NUCLEOTIDE SEQUENCE [LARGE SCALE GENOMIC DNA]</scope>
    <source>
        <strain evidence="1 2">YK-624</strain>
    </source>
</reference>
<dbReference type="Proteomes" id="UP000703269">
    <property type="component" value="Unassembled WGS sequence"/>
</dbReference>
<name>A0A9P3GD71_9APHY</name>
<evidence type="ECO:0008006" key="3">
    <source>
        <dbReference type="Google" id="ProtNLM"/>
    </source>
</evidence>
<dbReference type="EMBL" id="BPQB01000022">
    <property type="protein sequence ID" value="GJE91680.1"/>
    <property type="molecule type" value="Genomic_DNA"/>
</dbReference>
<keyword evidence="2" id="KW-1185">Reference proteome</keyword>
<comment type="caution">
    <text evidence="1">The sequence shown here is derived from an EMBL/GenBank/DDBJ whole genome shotgun (WGS) entry which is preliminary data.</text>
</comment>
<sequence>MVSVTAADIPVELHRKILTSLDLTALLESHDESVLKTQRHQLIQLATVCRHWAYVCRPLIFDSVVFDSRQKVDRLVRLLDSESTSSGSTLQPSFRQLYFSPGTDLVNFTGTWSGFWVGLTSQKLPYLRGIRDLNCILSATVSPSAASPQSNEGYAPRSWSVGLPRTLPPALIRMSELYLRLSTFRHADDFLSLLESTGSLQRVTCTGVTFAEPTAATAPQRMPRARGGAPYTVYVFAGGDADADLHVALTAVQYSARHGAPAFCLGETKWGLVCSLLRSLASFFWDHNHSVRVRVVALSERVRALDAGFSLVGSSSSHGVRVVWGPDADALDPLARGAGRVLGVQLSFFGESAPVDGPTGLPFTITTLAWAEFEAAALALDTPSSVGITVMRNPQAYIELLKIIARDAGHGPLSRLHERGKLNLVFDISPYGTSFSPASISFGELSTAPERYAVDGVAIMLSVQGRFEVWLCGYDGEGKRLNDEEAGERLQAYAQKELSGKLTSN</sequence>
<evidence type="ECO:0000313" key="2">
    <source>
        <dbReference type="Proteomes" id="UP000703269"/>
    </source>
</evidence>
<evidence type="ECO:0000313" key="1">
    <source>
        <dbReference type="EMBL" id="GJE91680.1"/>
    </source>
</evidence>
<dbReference type="OrthoDB" id="2800083at2759"/>
<dbReference type="AlphaFoldDB" id="A0A9P3GD71"/>
<protein>
    <recommendedName>
        <fullName evidence="3">F-box domain-containing protein</fullName>
    </recommendedName>
</protein>
<proteinExistence type="predicted"/>
<gene>
    <name evidence="1" type="ORF">PsYK624_078300</name>
</gene>
<accession>A0A9P3GD71</accession>
<organism evidence="1 2">
    <name type="scientific">Phanerochaete sordida</name>
    <dbReference type="NCBI Taxonomy" id="48140"/>
    <lineage>
        <taxon>Eukaryota</taxon>
        <taxon>Fungi</taxon>
        <taxon>Dikarya</taxon>
        <taxon>Basidiomycota</taxon>
        <taxon>Agaricomycotina</taxon>
        <taxon>Agaricomycetes</taxon>
        <taxon>Polyporales</taxon>
        <taxon>Phanerochaetaceae</taxon>
        <taxon>Phanerochaete</taxon>
    </lineage>
</organism>